<dbReference type="EMBL" id="FOYW01000002">
    <property type="protein sequence ID" value="SFR78263.1"/>
    <property type="molecule type" value="Genomic_DNA"/>
</dbReference>
<reference evidence="1 2" key="1">
    <citation type="submission" date="2016-10" db="EMBL/GenBank/DDBJ databases">
        <authorList>
            <person name="de Groot N.N."/>
        </authorList>
    </citation>
    <scope>NUCLEOTIDE SEQUENCE [LARGE SCALE GENOMIC DNA]</scope>
    <source>
        <strain evidence="1 2">CGMCC 1.9167</strain>
    </source>
</reference>
<keyword evidence="2" id="KW-1185">Reference proteome</keyword>
<dbReference type="RefSeq" id="WP_092014859.1">
    <property type="nucleotide sequence ID" value="NZ_FOYW01000002.1"/>
</dbReference>
<proteinExistence type="predicted"/>
<accession>A0A1I6JH04</accession>
<gene>
    <name evidence="1" type="ORF">SAMN05216203_3015</name>
</gene>
<name>A0A1I6JH04_9GAMM</name>
<evidence type="ECO:0000313" key="1">
    <source>
        <dbReference type="EMBL" id="SFR78263.1"/>
    </source>
</evidence>
<dbReference type="AlphaFoldDB" id="A0A1I6JH04"/>
<evidence type="ECO:0000313" key="2">
    <source>
        <dbReference type="Proteomes" id="UP000198644"/>
    </source>
</evidence>
<sequence>MPFLSLLDDRAKPKGSRDPLGFELVWTHFGRKVVGNLTTITSSVENFTVALLGFYWAHQIHGNADKDSRERLIRETFLRYEQLAAYLRYQSGSKEIMGITRVHKNMTAPAESLAISLRTQILSNQASYGLWGLYSSALKDSGLAEGSDRKPTAEGIQLAETIARDLNSNEFIQLFRVDGQLSRDECERLAPQFWQAIRKEVVRQKLTHILLRGHQNQNASVQEDLFSATEKLVRAGKLTNDFPQNLNEIQSVASPELQRYLDEIQRVERVLVAANNVFYYLLRQDHRPVSSIVEQLESQAYDYEHLPETLPQGMTRRNALCEINDNLKADNHWGTVRAVIKLNADVMKARGGAPWVTFDGGDILNVKVKSETAVLRPQKALLGDWDYDYFLGSYFRIAKANLEGRNG</sequence>
<protein>
    <submittedName>
        <fullName evidence="1">Uncharacterized protein</fullName>
    </submittedName>
</protein>
<dbReference type="OrthoDB" id="7604978at2"/>
<dbReference type="STRING" id="650891.SAMN05216203_3015"/>
<organism evidence="1 2">
    <name type="scientific">Marinobacter daqiaonensis</name>
    <dbReference type="NCBI Taxonomy" id="650891"/>
    <lineage>
        <taxon>Bacteria</taxon>
        <taxon>Pseudomonadati</taxon>
        <taxon>Pseudomonadota</taxon>
        <taxon>Gammaproteobacteria</taxon>
        <taxon>Pseudomonadales</taxon>
        <taxon>Marinobacteraceae</taxon>
        <taxon>Marinobacter</taxon>
    </lineage>
</organism>
<dbReference type="Proteomes" id="UP000198644">
    <property type="component" value="Unassembled WGS sequence"/>
</dbReference>